<evidence type="ECO:0000313" key="11">
    <source>
        <dbReference type="Proteomes" id="UP000008021"/>
    </source>
</evidence>
<feature type="domain" description="DEAD-box RNA helicase Q" evidence="9">
    <location>
        <begin position="180"/>
        <end position="208"/>
    </location>
</feature>
<keyword evidence="4" id="KW-0067">ATP-binding</keyword>
<dbReference type="InterPro" id="IPR027417">
    <property type="entry name" value="P-loop_NTPase"/>
</dbReference>
<feature type="domain" description="WW" evidence="8">
    <location>
        <begin position="25"/>
        <end position="59"/>
    </location>
</feature>
<feature type="compositionally biased region" description="Polar residues" evidence="7">
    <location>
        <begin position="116"/>
        <end position="136"/>
    </location>
</feature>
<keyword evidence="2" id="KW-0378">Hydrolase</keyword>
<feature type="compositionally biased region" description="Low complexity" evidence="7">
    <location>
        <begin position="1"/>
        <end position="19"/>
    </location>
</feature>
<feature type="compositionally biased region" description="Pro residues" evidence="7">
    <location>
        <begin position="58"/>
        <end position="71"/>
    </location>
</feature>
<reference evidence="10" key="2">
    <citation type="submission" date="2018-05" db="EMBL/GenBank/DDBJ databases">
        <title>OmerRS3 (Oryza meridionalis Reference Sequence Version 3).</title>
        <authorList>
            <person name="Zhang J."/>
            <person name="Kudrna D."/>
            <person name="Lee S."/>
            <person name="Talag J."/>
            <person name="Welchert J."/>
            <person name="Wing R.A."/>
        </authorList>
    </citation>
    <scope>NUCLEOTIDE SEQUENCE [LARGE SCALE GENOMIC DNA]</scope>
    <source>
        <strain evidence="10">cv. OR44</strain>
    </source>
</reference>
<protein>
    <recommendedName>
        <fullName evidence="12">DEAD-box RNA helicase Q domain-containing protein</fullName>
    </recommendedName>
</protein>
<dbReference type="GO" id="GO:0005524">
    <property type="term" value="F:ATP binding"/>
    <property type="evidence" value="ECO:0007669"/>
    <property type="project" value="UniProtKB-KW"/>
</dbReference>
<dbReference type="GO" id="GO:0003724">
    <property type="term" value="F:RNA helicase activity"/>
    <property type="evidence" value="ECO:0007669"/>
    <property type="project" value="InterPro"/>
</dbReference>
<dbReference type="PROSITE" id="PS51195">
    <property type="entry name" value="Q_MOTIF"/>
    <property type="match status" value="1"/>
</dbReference>
<reference evidence="10" key="1">
    <citation type="submission" date="2015-04" db="UniProtKB">
        <authorList>
            <consortium name="EnsemblPlants"/>
        </authorList>
    </citation>
    <scope>IDENTIFICATION</scope>
</reference>
<evidence type="ECO:0008006" key="12">
    <source>
        <dbReference type="Google" id="ProtNLM"/>
    </source>
</evidence>
<keyword evidence="5" id="KW-0694">RNA-binding</keyword>
<dbReference type="STRING" id="40149.A0A0E0BXT3"/>
<name>A0A0E0BXT3_9ORYZ</name>
<dbReference type="SMART" id="SM00456">
    <property type="entry name" value="WW"/>
    <property type="match status" value="1"/>
</dbReference>
<dbReference type="SUPFAM" id="SSF51045">
    <property type="entry name" value="WW domain"/>
    <property type="match status" value="1"/>
</dbReference>
<dbReference type="Pfam" id="PF00397">
    <property type="entry name" value="WW"/>
    <property type="match status" value="1"/>
</dbReference>
<feature type="compositionally biased region" description="Polar residues" evidence="7">
    <location>
        <begin position="79"/>
        <end position="92"/>
    </location>
</feature>
<evidence type="ECO:0000259" key="9">
    <source>
        <dbReference type="PROSITE" id="PS51195"/>
    </source>
</evidence>
<dbReference type="EnsemblPlants" id="OMERI01G04650.1">
    <property type="protein sequence ID" value="OMERI01G04650.1"/>
    <property type="gene ID" value="OMERI01G04650"/>
</dbReference>
<evidence type="ECO:0000256" key="1">
    <source>
        <dbReference type="ARBA" id="ARBA00022741"/>
    </source>
</evidence>
<dbReference type="HOGENOM" id="CLU_1197497_0_0_1"/>
<dbReference type="InterPro" id="IPR036020">
    <property type="entry name" value="WW_dom_sf"/>
</dbReference>
<evidence type="ECO:0000256" key="2">
    <source>
        <dbReference type="ARBA" id="ARBA00022801"/>
    </source>
</evidence>
<dbReference type="PANTHER" id="PTHR47958">
    <property type="entry name" value="ATP-DEPENDENT RNA HELICASE DBP3"/>
    <property type="match status" value="1"/>
</dbReference>
<dbReference type="PROSITE" id="PS50020">
    <property type="entry name" value="WW_DOMAIN_2"/>
    <property type="match status" value="1"/>
</dbReference>
<evidence type="ECO:0000313" key="10">
    <source>
        <dbReference type="EnsemblPlants" id="OMERI01G04650.1"/>
    </source>
</evidence>
<proteinExistence type="predicted"/>
<feature type="region of interest" description="Disordered" evidence="7">
    <location>
        <begin position="52"/>
        <end position="138"/>
    </location>
</feature>
<dbReference type="InterPro" id="IPR001202">
    <property type="entry name" value="WW_dom"/>
</dbReference>
<dbReference type="Gramene" id="OMERI01G04650.1">
    <property type="protein sequence ID" value="OMERI01G04650.1"/>
    <property type="gene ID" value="OMERI01G04650"/>
</dbReference>
<dbReference type="InterPro" id="IPR014014">
    <property type="entry name" value="RNA_helicase_DEAD_Q_motif"/>
</dbReference>
<dbReference type="Proteomes" id="UP000008021">
    <property type="component" value="Chromosome 1"/>
</dbReference>
<evidence type="ECO:0000256" key="4">
    <source>
        <dbReference type="ARBA" id="ARBA00022840"/>
    </source>
</evidence>
<feature type="compositionally biased region" description="Basic and acidic residues" evidence="7">
    <location>
        <begin position="97"/>
        <end position="111"/>
    </location>
</feature>
<feature type="short sequence motif" description="Q motif" evidence="6">
    <location>
        <begin position="180"/>
        <end position="208"/>
    </location>
</feature>
<evidence type="ECO:0000256" key="7">
    <source>
        <dbReference type="SAM" id="MobiDB-lite"/>
    </source>
</evidence>
<organism evidence="10">
    <name type="scientific">Oryza meridionalis</name>
    <dbReference type="NCBI Taxonomy" id="40149"/>
    <lineage>
        <taxon>Eukaryota</taxon>
        <taxon>Viridiplantae</taxon>
        <taxon>Streptophyta</taxon>
        <taxon>Embryophyta</taxon>
        <taxon>Tracheophyta</taxon>
        <taxon>Spermatophyta</taxon>
        <taxon>Magnoliopsida</taxon>
        <taxon>Liliopsida</taxon>
        <taxon>Poales</taxon>
        <taxon>Poaceae</taxon>
        <taxon>BOP clade</taxon>
        <taxon>Oryzoideae</taxon>
        <taxon>Oryzeae</taxon>
        <taxon>Oryzinae</taxon>
        <taxon>Oryza</taxon>
    </lineage>
</organism>
<evidence type="ECO:0000259" key="8">
    <source>
        <dbReference type="PROSITE" id="PS50020"/>
    </source>
</evidence>
<accession>A0A0E0BXT3</accession>
<keyword evidence="11" id="KW-1185">Reference proteome</keyword>
<sequence>MASSAAAGEAATAAARGPRYAPPDPTLPKPWRGLIDGNTGYLYFWNPETKAVQYDRPTAPPPPSSPAQQPPERPRNSDPAESQAQAGVSRTQNAAPADDRARNDHFERRTEAAGSHAQNVPFTEQKARSNPSSQPCSAAGVYPAQNVFSEAASGDRTSPEAYRAKHEITIVGNEAPAPFMTFQSTGFPPEILREVQQAGFSAPTPIQAQSWPIALRNRDIVAVAKTVCGCYHASGEIEAA</sequence>
<keyword evidence="3" id="KW-0347">Helicase</keyword>
<feature type="region of interest" description="Disordered" evidence="7">
    <location>
        <begin position="1"/>
        <end position="33"/>
    </location>
</feature>
<dbReference type="GO" id="GO:0003723">
    <property type="term" value="F:RNA binding"/>
    <property type="evidence" value="ECO:0007669"/>
    <property type="project" value="UniProtKB-KW"/>
</dbReference>
<evidence type="ECO:0000256" key="3">
    <source>
        <dbReference type="ARBA" id="ARBA00022806"/>
    </source>
</evidence>
<dbReference type="Gene3D" id="3.40.50.300">
    <property type="entry name" value="P-loop containing nucleotide triphosphate hydrolases"/>
    <property type="match status" value="1"/>
</dbReference>
<evidence type="ECO:0000256" key="5">
    <source>
        <dbReference type="ARBA" id="ARBA00022884"/>
    </source>
</evidence>
<dbReference type="GO" id="GO:0016787">
    <property type="term" value="F:hydrolase activity"/>
    <property type="evidence" value="ECO:0007669"/>
    <property type="project" value="UniProtKB-KW"/>
</dbReference>
<dbReference type="AlphaFoldDB" id="A0A0E0BXT3"/>
<keyword evidence="1" id="KW-0547">Nucleotide-binding</keyword>
<dbReference type="SUPFAM" id="SSF52540">
    <property type="entry name" value="P-loop containing nucleoside triphosphate hydrolases"/>
    <property type="match status" value="1"/>
</dbReference>
<evidence type="ECO:0000256" key="6">
    <source>
        <dbReference type="PROSITE-ProRule" id="PRU00552"/>
    </source>
</evidence>